<feature type="region of interest" description="Disordered" evidence="1">
    <location>
        <begin position="305"/>
        <end position="339"/>
    </location>
</feature>
<name>A0A401P1N6_SCYTO</name>
<comment type="caution">
    <text evidence="2">The sequence shown here is derived from an EMBL/GenBank/DDBJ whole genome shotgun (WGS) entry which is preliminary data.</text>
</comment>
<proteinExistence type="predicted"/>
<gene>
    <name evidence="2" type="ORF">scyTo_0010192</name>
</gene>
<evidence type="ECO:0000313" key="2">
    <source>
        <dbReference type="EMBL" id="GCB67049.1"/>
    </source>
</evidence>
<feature type="compositionally biased region" description="Basic and acidic residues" evidence="1">
    <location>
        <begin position="305"/>
        <end position="326"/>
    </location>
</feature>
<evidence type="ECO:0000256" key="1">
    <source>
        <dbReference type="SAM" id="MobiDB-lite"/>
    </source>
</evidence>
<protein>
    <submittedName>
        <fullName evidence="2">Uncharacterized protein</fullName>
    </submittedName>
</protein>
<dbReference type="OrthoDB" id="9936783at2759"/>
<dbReference type="AlphaFoldDB" id="A0A401P1N6"/>
<dbReference type="EMBL" id="BFAA01004342">
    <property type="protein sequence ID" value="GCB67049.1"/>
    <property type="molecule type" value="Genomic_DNA"/>
</dbReference>
<feature type="region of interest" description="Disordered" evidence="1">
    <location>
        <begin position="1"/>
        <end position="40"/>
    </location>
</feature>
<evidence type="ECO:0000313" key="3">
    <source>
        <dbReference type="Proteomes" id="UP000288216"/>
    </source>
</evidence>
<dbReference type="Proteomes" id="UP000288216">
    <property type="component" value="Unassembled WGS sequence"/>
</dbReference>
<keyword evidence="3" id="KW-1185">Reference proteome</keyword>
<dbReference type="OMA" id="AGINSSH"/>
<accession>A0A401P1N6</accession>
<sequence>MEVEDKNQVHPRPQGSLKTHKESAGSKPEVSASSSSFSPQSEESLIRALVDLVTTAAKTAQKARESEKKAQLAFKYSEEVLSYASDVTDNAEQTLLTAKTLSERLVKHTSYLDYQQVFQSVSDLSTDYATFAQLLQLSNAGDDIGNSRLLKKGKGSRYGRSESKRERLCFLCHSLSRRETDSFTQKRSQNISQLGDNYEGMIEADDENTDEDDLGFGKDVHRKPQTTMCAGINSSHHKQVEAVRKEEHMGGAFVISRRRSPRRSPSGGLDGLVSPLLTEDELTTLKPLSRSPSRQGSTKVVYKMIHRDKSQENSDSDIEHLEEPAHVHVSGTENKGLDT</sequence>
<reference evidence="2 3" key="1">
    <citation type="journal article" date="2018" name="Nat. Ecol. Evol.">
        <title>Shark genomes provide insights into elasmobranch evolution and the origin of vertebrates.</title>
        <authorList>
            <person name="Hara Y"/>
            <person name="Yamaguchi K"/>
            <person name="Onimaru K"/>
            <person name="Kadota M"/>
            <person name="Koyanagi M"/>
            <person name="Keeley SD"/>
            <person name="Tatsumi K"/>
            <person name="Tanaka K"/>
            <person name="Motone F"/>
            <person name="Kageyama Y"/>
            <person name="Nozu R"/>
            <person name="Adachi N"/>
            <person name="Nishimura O"/>
            <person name="Nakagawa R"/>
            <person name="Tanegashima C"/>
            <person name="Kiyatake I"/>
            <person name="Matsumoto R"/>
            <person name="Murakumo K"/>
            <person name="Nishida K"/>
            <person name="Terakita A"/>
            <person name="Kuratani S"/>
            <person name="Sato K"/>
            <person name="Hyodo S Kuraku.S."/>
        </authorList>
    </citation>
    <scope>NUCLEOTIDE SEQUENCE [LARGE SCALE GENOMIC DNA]</scope>
</reference>
<feature type="compositionally biased region" description="Low complexity" evidence="1">
    <location>
        <begin position="25"/>
        <end position="40"/>
    </location>
</feature>
<organism evidence="2 3">
    <name type="scientific">Scyliorhinus torazame</name>
    <name type="common">Cloudy catshark</name>
    <name type="synonym">Catulus torazame</name>
    <dbReference type="NCBI Taxonomy" id="75743"/>
    <lineage>
        <taxon>Eukaryota</taxon>
        <taxon>Metazoa</taxon>
        <taxon>Chordata</taxon>
        <taxon>Craniata</taxon>
        <taxon>Vertebrata</taxon>
        <taxon>Chondrichthyes</taxon>
        <taxon>Elasmobranchii</taxon>
        <taxon>Galeomorphii</taxon>
        <taxon>Galeoidea</taxon>
        <taxon>Carcharhiniformes</taxon>
        <taxon>Scyliorhinidae</taxon>
        <taxon>Scyliorhinus</taxon>
    </lineage>
</organism>